<accession>A0A6G1J443</accession>
<feature type="transmembrane region" description="Helical" evidence="1">
    <location>
        <begin position="21"/>
        <end position="39"/>
    </location>
</feature>
<evidence type="ECO:0000313" key="3">
    <source>
        <dbReference type="Proteomes" id="UP000799291"/>
    </source>
</evidence>
<organism evidence="2 3">
    <name type="scientific">Lentithecium fluviatile CBS 122367</name>
    <dbReference type="NCBI Taxonomy" id="1168545"/>
    <lineage>
        <taxon>Eukaryota</taxon>
        <taxon>Fungi</taxon>
        <taxon>Dikarya</taxon>
        <taxon>Ascomycota</taxon>
        <taxon>Pezizomycotina</taxon>
        <taxon>Dothideomycetes</taxon>
        <taxon>Pleosporomycetidae</taxon>
        <taxon>Pleosporales</taxon>
        <taxon>Massarineae</taxon>
        <taxon>Lentitheciaceae</taxon>
        <taxon>Lentithecium</taxon>
    </lineage>
</organism>
<protein>
    <submittedName>
        <fullName evidence="2">Uncharacterized protein</fullName>
    </submittedName>
</protein>
<reference evidence="2" key="1">
    <citation type="journal article" date="2020" name="Stud. Mycol.">
        <title>101 Dothideomycetes genomes: a test case for predicting lifestyles and emergence of pathogens.</title>
        <authorList>
            <person name="Haridas S."/>
            <person name="Albert R."/>
            <person name="Binder M."/>
            <person name="Bloem J."/>
            <person name="Labutti K."/>
            <person name="Salamov A."/>
            <person name="Andreopoulos B."/>
            <person name="Baker S."/>
            <person name="Barry K."/>
            <person name="Bills G."/>
            <person name="Bluhm B."/>
            <person name="Cannon C."/>
            <person name="Castanera R."/>
            <person name="Culley D."/>
            <person name="Daum C."/>
            <person name="Ezra D."/>
            <person name="Gonzalez J."/>
            <person name="Henrissat B."/>
            <person name="Kuo A."/>
            <person name="Liang C."/>
            <person name="Lipzen A."/>
            <person name="Lutzoni F."/>
            <person name="Magnuson J."/>
            <person name="Mondo S."/>
            <person name="Nolan M."/>
            <person name="Ohm R."/>
            <person name="Pangilinan J."/>
            <person name="Park H.-J."/>
            <person name="Ramirez L."/>
            <person name="Alfaro M."/>
            <person name="Sun H."/>
            <person name="Tritt A."/>
            <person name="Yoshinaga Y."/>
            <person name="Zwiers L.-H."/>
            <person name="Turgeon B."/>
            <person name="Goodwin S."/>
            <person name="Spatafora J."/>
            <person name="Crous P."/>
            <person name="Grigoriev I."/>
        </authorList>
    </citation>
    <scope>NUCLEOTIDE SEQUENCE</scope>
    <source>
        <strain evidence="2">CBS 122367</strain>
    </source>
</reference>
<feature type="transmembrane region" description="Helical" evidence="1">
    <location>
        <begin position="45"/>
        <end position="67"/>
    </location>
</feature>
<dbReference type="Proteomes" id="UP000799291">
    <property type="component" value="Unassembled WGS sequence"/>
</dbReference>
<keyword evidence="1" id="KW-1133">Transmembrane helix</keyword>
<dbReference type="AlphaFoldDB" id="A0A6G1J443"/>
<name>A0A6G1J443_9PLEO</name>
<keyword evidence="1" id="KW-0812">Transmembrane</keyword>
<sequence>MSGFWRCRCFWFLYNGWCSRCSSLLDTMIGFLFLLLGMFGIFSSYLALFCGLISSIFCPAACLRYLCNAIVSNTLRSGAVLTFGALVSHSVRVMGASRTP</sequence>
<evidence type="ECO:0000313" key="2">
    <source>
        <dbReference type="EMBL" id="KAF2685286.1"/>
    </source>
</evidence>
<proteinExistence type="predicted"/>
<keyword evidence="1" id="KW-0472">Membrane</keyword>
<gene>
    <name evidence="2" type="ORF">K458DRAFT_22321</name>
</gene>
<evidence type="ECO:0000256" key="1">
    <source>
        <dbReference type="SAM" id="Phobius"/>
    </source>
</evidence>
<dbReference type="EMBL" id="MU005579">
    <property type="protein sequence ID" value="KAF2685286.1"/>
    <property type="molecule type" value="Genomic_DNA"/>
</dbReference>
<keyword evidence="3" id="KW-1185">Reference proteome</keyword>